<dbReference type="CDD" id="cd00082">
    <property type="entry name" value="HisKA"/>
    <property type="match status" value="1"/>
</dbReference>
<dbReference type="InterPro" id="IPR003661">
    <property type="entry name" value="HisK_dim/P_dom"/>
</dbReference>
<evidence type="ECO:0000313" key="10">
    <source>
        <dbReference type="Proteomes" id="UP000279194"/>
    </source>
</evidence>
<dbReference type="FunFam" id="3.30.565.10:FF:000006">
    <property type="entry name" value="Sensor histidine kinase WalK"/>
    <property type="match status" value="1"/>
</dbReference>
<dbReference type="InterPro" id="IPR003594">
    <property type="entry name" value="HATPase_dom"/>
</dbReference>
<dbReference type="PROSITE" id="PS50109">
    <property type="entry name" value="HIS_KIN"/>
    <property type="match status" value="1"/>
</dbReference>
<keyword evidence="10" id="KW-1185">Reference proteome</keyword>
<evidence type="ECO:0000256" key="5">
    <source>
        <dbReference type="ARBA" id="ARBA00022679"/>
    </source>
</evidence>
<dbReference type="InterPro" id="IPR050351">
    <property type="entry name" value="BphY/WalK/GraS-like"/>
</dbReference>
<dbReference type="CDD" id="cd00075">
    <property type="entry name" value="HATPase"/>
    <property type="match status" value="1"/>
</dbReference>
<name>A0A3L9DQN1_9STRE</name>
<dbReference type="EC" id="2.7.13.3" evidence="3"/>
<evidence type="ECO:0000313" key="9">
    <source>
        <dbReference type="EMBL" id="RLY03225.1"/>
    </source>
</evidence>
<evidence type="ECO:0000256" key="1">
    <source>
        <dbReference type="ARBA" id="ARBA00000085"/>
    </source>
</evidence>
<dbReference type="SUPFAM" id="SSF55874">
    <property type="entry name" value="ATPase domain of HSP90 chaperone/DNA topoisomerase II/histidine kinase"/>
    <property type="match status" value="1"/>
</dbReference>
<keyword evidence="7" id="KW-0902">Two-component regulatory system</keyword>
<comment type="subcellular location">
    <subcellularLocation>
        <location evidence="2">Membrane</location>
    </subcellularLocation>
</comment>
<evidence type="ECO:0000256" key="3">
    <source>
        <dbReference type="ARBA" id="ARBA00012438"/>
    </source>
</evidence>
<dbReference type="InterPro" id="IPR005467">
    <property type="entry name" value="His_kinase_dom"/>
</dbReference>
<comment type="caution">
    <text evidence="9">The sequence shown here is derived from an EMBL/GenBank/DDBJ whole genome shotgun (WGS) entry which is preliminary data.</text>
</comment>
<comment type="catalytic activity">
    <reaction evidence="1">
        <text>ATP + protein L-histidine = ADP + protein N-phospho-L-histidine.</text>
        <dbReference type="EC" id="2.7.13.3"/>
    </reaction>
</comment>
<dbReference type="Pfam" id="PF02518">
    <property type="entry name" value="HATPase_c"/>
    <property type="match status" value="1"/>
</dbReference>
<dbReference type="GO" id="GO:0016036">
    <property type="term" value="P:cellular response to phosphate starvation"/>
    <property type="evidence" value="ECO:0007669"/>
    <property type="project" value="TreeGrafter"/>
</dbReference>
<dbReference type="AlphaFoldDB" id="A0A3L9DQN1"/>
<dbReference type="Proteomes" id="UP000279194">
    <property type="component" value="Unassembled WGS sequence"/>
</dbReference>
<dbReference type="PANTHER" id="PTHR45453">
    <property type="entry name" value="PHOSPHATE REGULON SENSOR PROTEIN PHOR"/>
    <property type="match status" value="1"/>
</dbReference>
<protein>
    <recommendedName>
        <fullName evidence="3">histidine kinase</fullName>
        <ecNumber evidence="3">2.7.13.3</ecNumber>
    </recommendedName>
</protein>
<dbReference type="Gene3D" id="1.10.287.130">
    <property type="match status" value="1"/>
</dbReference>
<dbReference type="EMBL" id="RCVM01000009">
    <property type="protein sequence ID" value="RLY03225.1"/>
    <property type="molecule type" value="Genomic_DNA"/>
</dbReference>
<accession>A0A3L9DQN1</accession>
<evidence type="ECO:0000259" key="8">
    <source>
        <dbReference type="PROSITE" id="PS50109"/>
    </source>
</evidence>
<proteinExistence type="predicted"/>
<dbReference type="PANTHER" id="PTHR45453:SF1">
    <property type="entry name" value="PHOSPHATE REGULON SENSOR PROTEIN PHOR"/>
    <property type="match status" value="1"/>
</dbReference>
<dbReference type="RefSeq" id="WP_121835437.1">
    <property type="nucleotide sequence ID" value="NZ_RCVM01000009.1"/>
</dbReference>
<dbReference type="PRINTS" id="PR00344">
    <property type="entry name" value="BCTRLSENSOR"/>
</dbReference>
<dbReference type="SMART" id="SM00388">
    <property type="entry name" value="HisKA"/>
    <property type="match status" value="1"/>
</dbReference>
<organism evidence="9 10">
    <name type="scientific">Streptococcus hillyeri</name>
    <dbReference type="NCBI Taxonomy" id="2282420"/>
    <lineage>
        <taxon>Bacteria</taxon>
        <taxon>Bacillati</taxon>
        <taxon>Bacillota</taxon>
        <taxon>Bacilli</taxon>
        <taxon>Lactobacillales</taxon>
        <taxon>Streptococcaceae</taxon>
        <taxon>Streptococcus</taxon>
    </lineage>
</organism>
<evidence type="ECO:0000256" key="6">
    <source>
        <dbReference type="ARBA" id="ARBA00022777"/>
    </source>
</evidence>
<dbReference type="InterPro" id="IPR036890">
    <property type="entry name" value="HATPase_C_sf"/>
</dbReference>
<dbReference type="OrthoDB" id="9813151at2"/>
<evidence type="ECO:0000256" key="7">
    <source>
        <dbReference type="ARBA" id="ARBA00023012"/>
    </source>
</evidence>
<dbReference type="Gene3D" id="3.30.565.10">
    <property type="entry name" value="Histidine kinase-like ATPase, C-terminal domain"/>
    <property type="match status" value="1"/>
</dbReference>
<dbReference type="InterPro" id="IPR004358">
    <property type="entry name" value="Sig_transdc_His_kin-like_C"/>
</dbReference>
<dbReference type="Pfam" id="PF00512">
    <property type="entry name" value="HisKA"/>
    <property type="match status" value="1"/>
</dbReference>
<keyword evidence="4" id="KW-0597">Phosphoprotein</keyword>
<evidence type="ECO:0000256" key="4">
    <source>
        <dbReference type="ARBA" id="ARBA00022553"/>
    </source>
</evidence>
<reference evidence="9 10" key="1">
    <citation type="submission" date="2018-10" db="EMBL/GenBank/DDBJ databases">
        <title>Streptococcus hillyeri sp. nov., isolated from equine tracheal sample.</title>
        <authorList>
            <person name="Macfadyen A.C."/>
            <person name="Waller A."/>
            <person name="Paterson G.K."/>
        </authorList>
    </citation>
    <scope>NUCLEOTIDE SEQUENCE [LARGE SCALE GENOMIC DNA]</scope>
    <source>
        <strain evidence="9 10">28462</strain>
    </source>
</reference>
<gene>
    <name evidence="9" type="ORF">EAF07_05455</name>
</gene>
<dbReference type="SUPFAM" id="SSF47384">
    <property type="entry name" value="Homodimeric domain of signal transducing histidine kinase"/>
    <property type="match status" value="1"/>
</dbReference>
<dbReference type="SMART" id="SM00387">
    <property type="entry name" value="HATPase_c"/>
    <property type="match status" value="1"/>
</dbReference>
<dbReference type="GO" id="GO:0000155">
    <property type="term" value="F:phosphorelay sensor kinase activity"/>
    <property type="evidence" value="ECO:0007669"/>
    <property type="project" value="InterPro"/>
</dbReference>
<dbReference type="InterPro" id="IPR036097">
    <property type="entry name" value="HisK_dim/P_sf"/>
</dbReference>
<sequence>MTVALYLLVLAVVLLLAYHLYREWLFSREMAELLSFMVKVQQGRELPEIEEQAEGKMQVLRSELYKLASLLHQAYRLEKRRNLYLSDLLSDISHQIKTPLAAIQLMTNLLKDDQLSADERQQFTDNIDQQINRMSWLVTTLLTEARLDAGVLQLKEEIVVVRHFLTDIVSGLQPLADDKAISLSLSCPNDLVMTCDRRWTAEALSNIIKNCLEHTADGKVTISVSQTNIATDIVISDTGSGIRQQDLPHIFERFYRGQSSVNDSVGIGLSLADNIIKKQNGRITVTSQEGQGTTFHIRFYSI</sequence>
<evidence type="ECO:0000256" key="2">
    <source>
        <dbReference type="ARBA" id="ARBA00004370"/>
    </source>
</evidence>
<dbReference type="GO" id="GO:0005886">
    <property type="term" value="C:plasma membrane"/>
    <property type="evidence" value="ECO:0007669"/>
    <property type="project" value="TreeGrafter"/>
</dbReference>
<dbReference type="GO" id="GO:0004721">
    <property type="term" value="F:phosphoprotein phosphatase activity"/>
    <property type="evidence" value="ECO:0007669"/>
    <property type="project" value="TreeGrafter"/>
</dbReference>
<keyword evidence="6 9" id="KW-0418">Kinase</keyword>
<feature type="domain" description="Histidine kinase" evidence="8">
    <location>
        <begin position="91"/>
        <end position="302"/>
    </location>
</feature>
<keyword evidence="5" id="KW-0808">Transferase</keyword>